<dbReference type="STRING" id="1765722.AT728_09045"/>
<name>A0A0W7X446_9ACTN</name>
<evidence type="ECO:0008006" key="3">
    <source>
        <dbReference type="Google" id="ProtNLM"/>
    </source>
</evidence>
<evidence type="ECO:0000313" key="1">
    <source>
        <dbReference type="EMBL" id="KUF17560.1"/>
    </source>
</evidence>
<evidence type="ECO:0000313" key="2">
    <source>
        <dbReference type="Proteomes" id="UP000054804"/>
    </source>
</evidence>
<organism evidence="1 2">
    <name type="scientific">Streptomyces silvensis</name>
    <dbReference type="NCBI Taxonomy" id="1765722"/>
    <lineage>
        <taxon>Bacteria</taxon>
        <taxon>Bacillati</taxon>
        <taxon>Actinomycetota</taxon>
        <taxon>Actinomycetes</taxon>
        <taxon>Kitasatosporales</taxon>
        <taxon>Streptomycetaceae</taxon>
        <taxon>Streptomyces</taxon>
    </lineage>
</organism>
<keyword evidence="2" id="KW-1185">Reference proteome</keyword>
<reference evidence="1 2" key="1">
    <citation type="submission" date="2015-12" db="EMBL/GenBank/DDBJ databases">
        <title>Draft genome sequence of Streptomyces silvensis ATCC 53525, a producer of novel hormone antagonists.</title>
        <authorList>
            <person name="Johnston C.W."/>
            <person name="Li Y."/>
            <person name="Magarvey N.A."/>
        </authorList>
    </citation>
    <scope>NUCLEOTIDE SEQUENCE [LARGE SCALE GENOMIC DNA]</scope>
    <source>
        <strain evidence="1 2">ATCC 53525</strain>
    </source>
</reference>
<dbReference type="Proteomes" id="UP000054804">
    <property type="component" value="Unassembled WGS sequence"/>
</dbReference>
<dbReference type="OrthoDB" id="3543532at2"/>
<dbReference type="AlphaFoldDB" id="A0A0W7X446"/>
<protein>
    <recommendedName>
        <fullName evidence="3">PE-PGRS family protein</fullName>
    </recommendedName>
</protein>
<dbReference type="EMBL" id="LOCL01000033">
    <property type="protein sequence ID" value="KUF17560.1"/>
    <property type="molecule type" value="Genomic_DNA"/>
</dbReference>
<accession>A0A0W7X446</accession>
<gene>
    <name evidence="1" type="ORF">AT728_09045</name>
</gene>
<proteinExistence type="predicted"/>
<comment type="caution">
    <text evidence="1">The sequence shown here is derived from an EMBL/GenBank/DDBJ whole genome shotgun (WGS) entry which is preliminary data.</text>
</comment>
<dbReference type="RefSeq" id="WP_058848022.1">
    <property type="nucleotide sequence ID" value="NZ_LOCL01000033.1"/>
</dbReference>
<sequence length="431" mass="45588">MRNVNPDDLDQLAKLIDGKGGLEDKLDEAFTRASNLGVTDKLGPIKPMRSWATTTAPDLRKRATLVRGDQLFERGDRETYSDWLARIEAHYLAKVPGLKGVGEKNIEEGLKDFSEVLGMIKVGGVTTVAATAMTTVFAQNSWHSGLLRKAVNAEWWARGGSVRAWAGARLLGLPAGELRSLAAPGSWLPGQLGNLFARNRLYQQATRIPFTTTLRGTLLGRAWDGFRTLPVVRSPLVTRGVNFLVGSDALAARYGGLTHSGALVARAGQANLFKVGRTAAYFQKLNNARPGVIAAGKTASPFLKGLGAASKTGGFLRVAGIGGSALSTGVSAANVWAQGNPKEAFKKKGAGYVADVAEVGFNASLTSAMIAPNPFTIGATVVTGAVYGGAKVVEHWDDIKHGAGKAKDWVGNKARDLGKGVAKSKLNPMNW</sequence>